<accession>A0ABW6KA91</accession>
<proteinExistence type="predicted"/>
<dbReference type="RefSeq" id="WP_389358380.1">
    <property type="nucleotide sequence ID" value="NZ_JBIACK010000001.1"/>
</dbReference>
<comment type="caution">
    <text evidence="1">The sequence shown here is derived from an EMBL/GenBank/DDBJ whole genome shotgun (WGS) entry which is preliminary data.</text>
</comment>
<reference evidence="1 2" key="1">
    <citation type="submission" date="2024-08" db="EMBL/GenBank/DDBJ databases">
        <title>Two novel Cytobacillus novel species.</title>
        <authorList>
            <person name="Liu G."/>
        </authorList>
    </citation>
    <scope>NUCLEOTIDE SEQUENCE [LARGE SCALE GENOMIC DNA]</scope>
    <source>
        <strain evidence="1 2">FJAT-54145</strain>
    </source>
</reference>
<dbReference type="Proteomes" id="UP001601059">
    <property type="component" value="Unassembled WGS sequence"/>
</dbReference>
<organism evidence="1 2">
    <name type="scientific">Cytobacillus spartinae</name>
    <dbReference type="NCBI Taxonomy" id="3299023"/>
    <lineage>
        <taxon>Bacteria</taxon>
        <taxon>Bacillati</taxon>
        <taxon>Bacillota</taxon>
        <taxon>Bacilli</taxon>
        <taxon>Bacillales</taxon>
        <taxon>Bacillaceae</taxon>
        <taxon>Cytobacillus</taxon>
    </lineage>
</organism>
<dbReference type="EMBL" id="JBIACK010000001">
    <property type="protein sequence ID" value="MFE8699843.1"/>
    <property type="molecule type" value="Genomic_DNA"/>
</dbReference>
<keyword evidence="2" id="KW-1185">Reference proteome</keyword>
<gene>
    <name evidence="1" type="ORF">ACFYKX_04320</name>
</gene>
<evidence type="ECO:0000313" key="2">
    <source>
        <dbReference type="Proteomes" id="UP001601059"/>
    </source>
</evidence>
<name>A0ABW6KA91_9BACI</name>
<evidence type="ECO:0008006" key="3">
    <source>
        <dbReference type="Google" id="ProtNLM"/>
    </source>
</evidence>
<sequence length="121" mass="13871">MEVLLKQIIGELQELRTGQKGMESDIKELKIGQDILMNGQKKMESDITALKVGQKTMGEDIIELKTGQKNLELGQAKLENNLIKSIETYTEKIIEHIDLKMEVLNKRTFNVETEIERLSKK</sequence>
<evidence type="ECO:0000313" key="1">
    <source>
        <dbReference type="EMBL" id="MFE8699843.1"/>
    </source>
</evidence>
<protein>
    <recommendedName>
        <fullName evidence="3">DUF5082 domain-containing protein</fullName>
    </recommendedName>
</protein>